<evidence type="ECO:0000256" key="1">
    <source>
        <dbReference type="SAM" id="Coils"/>
    </source>
</evidence>
<evidence type="ECO:0000313" key="3">
    <source>
        <dbReference type="EMBL" id="EYF02112.1"/>
    </source>
</evidence>
<dbReference type="STRING" id="1192034.CAP_7452"/>
<dbReference type="OrthoDB" id="5518819at2"/>
<dbReference type="Proteomes" id="UP000019678">
    <property type="component" value="Unassembled WGS sequence"/>
</dbReference>
<keyword evidence="4" id="KW-1185">Reference proteome</keyword>
<dbReference type="EMBL" id="ASRX01000066">
    <property type="protein sequence ID" value="EYF02112.1"/>
    <property type="molecule type" value="Genomic_DNA"/>
</dbReference>
<comment type="caution">
    <text evidence="3">The sequence shown here is derived from an EMBL/GenBank/DDBJ whole genome shotgun (WGS) entry which is preliminary data.</text>
</comment>
<evidence type="ECO:0000313" key="4">
    <source>
        <dbReference type="Proteomes" id="UP000019678"/>
    </source>
</evidence>
<proteinExistence type="predicted"/>
<reference evidence="3 4" key="1">
    <citation type="submission" date="2013-05" db="EMBL/GenBank/DDBJ databases">
        <title>Genome assembly of Chondromyces apiculatus DSM 436.</title>
        <authorList>
            <person name="Sharma G."/>
            <person name="Khatri I."/>
            <person name="Kaur C."/>
            <person name="Mayilraj S."/>
            <person name="Subramanian S."/>
        </authorList>
    </citation>
    <scope>NUCLEOTIDE SEQUENCE [LARGE SCALE GENOMIC DNA]</scope>
    <source>
        <strain evidence="3 4">DSM 436</strain>
    </source>
</reference>
<dbReference type="RefSeq" id="WP_052376453.1">
    <property type="nucleotide sequence ID" value="NZ_ASRX01000066.1"/>
</dbReference>
<protein>
    <submittedName>
        <fullName evidence="3">Uncharacterized protein</fullName>
    </submittedName>
</protein>
<keyword evidence="1" id="KW-0175">Coiled coil</keyword>
<accession>A0A017SZE1</accession>
<name>A0A017SZE1_9BACT</name>
<sequence length="184" mass="19702">MTYRDDLDAARARIETLEARIREREASLGAREAELAELRMALDRLQRDPGEESARHVHVTAAASQRSVLVALGACAFLTTAAYAMVRPSACHGPRARSHGTHELRASAPAPHHISVAGSETLPVVLEPVTARPRKLPAPPAPPAVKAPRVQAVQAVQPLLAPQDDTRAAAEPQGKHALQPSLSW</sequence>
<organism evidence="3 4">
    <name type="scientific">Chondromyces apiculatus DSM 436</name>
    <dbReference type="NCBI Taxonomy" id="1192034"/>
    <lineage>
        <taxon>Bacteria</taxon>
        <taxon>Pseudomonadati</taxon>
        <taxon>Myxococcota</taxon>
        <taxon>Polyangia</taxon>
        <taxon>Polyangiales</taxon>
        <taxon>Polyangiaceae</taxon>
        <taxon>Chondromyces</taxon>
    </lineage>
</organism>
<dbReference type="AlphaFoldDB" id="A0A017SZE1"/>
<gene>
    <name evidence="3" type="ORF">CAP_7452</name>
</gene>
<evidence type="ECO:0000256" key="2">
    <source>
        <dbReference type="SAM" id="MobiDB-lite"/>
    </source>
</evidence>
<feature type="region of interest" description="Disordered" evidence="2">
    <location>
        <begin position="158"/>
        <end position="184"/>
    </location>
</feature>
<feature type="coiled-coil region" evidence="1">
    <location>
        <begin position="7"/>
        <end position="48"/>
    </location>
</feature>